<evidence type="ECO:0000313" key="1">
    <source>
        <dbReference type="EMBL" id="GFD59979.1"/>
    </source>
</evidence>
<name>A0A699XJK7_TANCI</name>
<comment type="caution">
    <text evidence="1">The sequence shown here is derived from an EMBL/GenBank/DDBJ whole genome shotgun (WGS) entry which is preliminary data.</text>
</comment>
<feature type="non-terminal residue" evidence="1">
    <location>
        <position position="1"/>
    </location>
</feature>
<gene>
    <name evidence="1" type="ORF">Tci_931948</name>
</gene>
<dbReference type="AlphaFoldDB" id="A0A699XJK7"/>
<proteinExistence type="predicted"/>
<dbReference type="EMBL" id="BKCJ011871909">
    <property type="protein sequence ID" value="GFD59979.1"/>
    <property type="molecule type" value="Genomic_DNA"/>
</dbReference>
<protein>
    <submittedName>
        <fullName evidence="1">Uncharacterized protein</fullName>
    </submittedName>
</protein>
<sequence length="64" mass="7074">ASLARNRQSGIPADVRADAFLHIYRVHSRLRDPERPCVAHLCAARDAGGRGARPDPVTDLFQPR</sequence>
<organism evidence="1">
    <name type="scientific">Tanacetum cinerariifolium</name>
    <name type="common">Dalmatian daisy</name>
    <name type="synonym">Chrysanthemum cinerariifolium</name>
    <dbReference type="NCBI Taxonomy" id="118510"/>
    <lineage>
        <taxon>Eukaryota</taxon>
        <taxon>Viridiplantae</taxon>
        <taxon>Streptophyta</taxon>
        <taxon>Embryophyta</taxon>
        <taxon>Tracheophyta</taxon>
        <taxon>Spermatophyta</taxon>
        <taxon>Magnoliopsida</taxon>
        <taxon>eudicotyledons</taxon>
        <taxon>Gunneridae</taxon>
        <taxon>Pentapetalae</taxon>
        <taxon>asterids</taxon>
        <taxon>campanulids</taxon>
        <taxon>Asterales</taxon>
        <taxon>Asteraceae</taxon>
        <taxon>Asteroideae</taxon>
        <taxon>Anthemideae</taxon>
        <taxon>Anthemidinae</taxon>
        <taxon>Tanacetum</taxon>
    </lineage>
</organism>
<accession>A0A699XJK7</accession>
<reference evidence="1" key="1">
    <citation type="journal article" date="2019" name="Sci. Rep.">
        <title>Draft genome of Tanacetum cinerariifolium, the natural source of mosquito coil.</title>
        <authorList>
            <person name="Yamashiro T."/>
            <person name="Shiraishi A."/>
            <person name="Satake H."/>
            <person name="Nakayama K."/>
        </authorList>
    </citation>
    <scope>NUCLEOTIDE SEQUENCE</scope>
</reference>